<dbReference type="AlphaFoldDB" id="A0ABD2QCD3"/>
<gene>
    <name evidence="2" type="ORF">Ciccas_004165</name>
</gene>
<feature type="region of interest" description="Disordered" evidence="1">
    <location>
        <begin position="1"/>
        <end position="108"/>
    </location>
</feature>
<evidence type="ECO:0000313" key="3">
    <source>
        <dbReference type="Proteomes" id="UP001626550"/>
    </source>
</evidence>
<evidence type="ECO:0000256" key="1">
    <source>
        <dbReference type="SAM" id="MobiDB-lite"/>
    </source>
</evidence>
<feature type="compositionally biased region" description="Basic and acidic residues" evidence="1">
    <location>
        <begin position="1"/>
        <end position="19"/>
    </location>
</feature>
<organism evidence="2 3">
    <name type="scientific">Cichlidogyrus casuarinus</name>
    <dbReference type="NCBI Taxonomy" id="1844966"/>
    <lineage>
        <taxon>Eukaryota</taxon>
        <taxon>Metazoa</taxon>
        <taxon>Spiralia</taxon>
        <taxon>Lophotrochozoa</taxon>
        <taxon>Platyhelminthes</taxon>
        <taxon>Monogenea</taxon>
        <taxon>Monopisthocotylea</taxon>
        <taxon>Dactylogyridea</taxon>
        <taxon>Ancyrocephalidae</taxon>
        <taxon>Cichlidogyrus</taxon>
    </lineage>
</organism>
<sequence length="108" mass="11642">TLDVDHTDGALLPDYKESGTDFPAMLPIPEEDAKQLSNNTHSSNTTLVLSTSSNEINSPVSDQEAEKNILPPSPMLTSTSTSTNAQVLEPVKEEEEDLAANDNSQSQR</sequence>
<feature type="compositionally biased region" description="Low complexity" evidence="1">
    <location>
        <begin position="36"/>
        <end position="54"/>
    </location>
</feature>
<comment type="caution">
    <text evidence="2">The sequence shown here is derived from an EMBL/GenBank/DDBJ whole genome shotgun (WGS) entry which is preliminary data.</text>
</comment>
<feature type="non-terminal residue" evidence="2">
    <location>
        <position position="1"/>
    </location>
</feature>
<accession>A0ABD2QCD3</accession>
<evidence type="ECO:0000313" key="2">
    <source>
        <dbReference type="EMBL" id="KAL3317189.1"/>
    </source>
</evidence>
<protein>
    <submittedName>
        <fullName evidence="2">Uncharacterized protein</fullName>
    </submittedName>
</protein>
<dbReference type="EMBL" id="JBJKFK010000417">
    <property type="protein sequence ID" value="KAL3317189.1"/>
    <property type="molecule type" value="Genomic_DNA"/>
</dbReference>
<dbReference type="Proteomes" id="UP001626550">
    <property type="component" value="Unassembled WGS sequence"/>
</dbReference>
<keyword evidence="3" id="KW-1185">Reference proteome</keyword>
<reference evidence="2 3" key="1">
    <citation type="submission" date="2024-11" db="EMBL/GenBank/DDBJ databases">
        <title>Adaptive evolution of stress response genes in parasites aligns with host niche diversity.</title>
        <authorList>
            <person name="Hahn C."/>
            <person name="Resl P."/>
        </authorList>
    </citation>
    <scope>NUCLEOTIDE SEQUENCE [LARGE SCALE GENOMIC DNA]</scope>
    <source>
        <strain evidence="2">EGGRZ-B1_66</strain>
        <tissue evidence="2">Body</tissue>
    </source>
</reference>
<proteinExistence type="predicted"/>
<name>A0ABD2QCD3_9PLAT</name>